<accession>A0A2H3IT55</accession>
<sequence>MVPKSKAFPGPSRLSRIIVELQKEPRPHLNSVKSLKLTYAFRNDHFAARHFVKEDLPRIRHVNPSIGIEVVKIPKTPQDSWQPEMVVEFQNGTTQTLNMNKPWSSEILQELMDMAGGPSWQRWKKEREEAGLPILDPPKPREPKPQSVEDLLFARPHHQKTGAAAVLP</sequence>
<dbReference type="SMART" id="SM00916">
    <property type="entry name" value="L51_S25_CI-B8"/>
    <property type="match status" value="1"/>
</dbReference>
<organism evidence="7 8">
    <name type="scientific">Wolfiporia cocos (strain MD-104)</name>
    <name type="common">Brown rot fungus</name>
    <dbReference type="NCBI Taxonomy" id="742152"/>
    <lineage>
        <taxon>Eukaryota</taxon>
        <taxon>Fungi</taxon>
        <taxon>Dikarya</taxon>
        <taxon>Basidiomycota</taxon>
        <taxon>Agaricomycotina</taxon>
        <taxon>Agaricomycetes</taxon>
        <taxon>Polyporales</taxon>
        <taxon>Phaeolaceae</taxon>
        <taxon>Wolfiporia</taxon>
    </lineage>
</organism>
<dbReference type="Gene3D" id="3.40.30.10">
    <property type="entry name" value="Glutaredoxin"/>
    <property type="match status" value="1"/>
</dbReference>
<evidence type="ECO:0000313" key="7">
    <source>
        <dbReference type="EMBL" id="PCH33160.1"/>
    </source>
</evidence>
<dbReference type="AlphaFoldDB" id="A0A2H3IT55"/>
<dbReference type="OrthoDB" id="1696305at2759"/>
<dbReference type="InterPro" id="IPR040049">
    <property type="entry name" value="Ribosomal_mS25/mL61"/>
</dbReference>
<feature type="region of interest" description="Disordered" evidence="5">
    <location>
        <begin position="127"/>
        <end position="150"/>
    </location>
</feature>
<evidence type="ECO:0000259" key="6">
    <source>
        <dbReference type="SMART" id="SM00916"/>
    </source>
</evidence>
<protein>
    <recommendedName>
        <fullName evidence="6">Ribosomal protein/NADH dehydrogenase domain-containing protein</fullName>
    </recommendedName>
</protein>
<keyword evidence="4" id="KW-0687">Ribonucleoprotein</keyword>
<proteinExistence type="predicted"/>
<keyword evidence="8" id="KW-1185">Reference proteome</keyword>
<dbReference type="PANTHER" id="PTHR13274:SF2">
    <property type="entry name" value="SMALL RIBOSOMAL SUBUNIT PROTEIN MS25"/>
    <property type="match status" value="1"/>
</dbReference>
<comment type="subcellular location">
    <subcellularLocation>
        <location evidence="1">Mitochondrion</location>
    </subcellularLocation>
</comment>
<dbReference type="Proteomes" id="UP000218811">
    <property type="component" value="Unassembled WGS sequence"/>
</dbReference>
<gene>
    <name evidence="7" type="ORF">WOLCODRAFT_93025</name>
</gene>
<feature type="domain" description="Ribosomal protein/NADH dehydrogenase" evidence="6">
    <location>
        <begin position="40"/>
        <end position="118"/>
    </location>
</feature>
<reference evidence="7 8" key="1">
    <citation type="journal article" date="2012" name="Science">
        <title>The Paleozoic origin of enzymatic lignin decomposition reconstructed from 31 fungal genomes.</title>
        <authorList>
            <person name="Floudas D."/>
            <person name="Binder M."/>
            <person name="Riley R."/>
            <person name="Barry K."/>
            <person name="Blanchette R.A."/>
            <person name="Henrissat B."/>
            <person name="Martinez A.T."/>
            <person name="Otillar R."/>
            <person name="Spatafora J.W."/>
            <person name="Yadav J.S."/>
            <person name="Aerts A."/>
            <person name="Benoit I."/>
            <person name="Boyd A."/>
            <person name="Carlson A."/>
            <person name="Copeland A."/>
            <person name="Coutinho P.M."/>
            <person name="de Vries R.P."/>
            <person name="Ferreira P."/>
            <person name="Findley K."/>
            <person name="Foster B."/>
            <person name="Gaskell J."/>
            <person name="Glotzer D."/>
            <person name="Gorecki P."/>
            <person name="Heitman J."/>
            <person name="Hesse C."/>
            <person name="Hori C."/>
            <person name="Igarashi K."/>
            <person name="Jurgens J.A."/>
            <person name="Kallen N."/>
            <person name="Kersten P."/>
            <person name="Kohler A."/>
            <person name="Kuees U."/>
            <person name="Kumar T.K.A."/>
            <person name="Kuo A."/>
            <person name="LaButti K."/>
            <person name="Larrondo L.F."/>
            <person name="Lindquist E."/>
            <person name="Ling A."/>
            <person name="Lombard V."/>
            <person name="Lucas S."/>
            <person name="Lundell T."/>
            <person name="Martin R."/>
            <person name="McLaughlin D.J."/>
            <person name="Morgenstern I."/>
            <person name="Morin E."/>
            <person name="Murat C."/>
            <person name="Nagy L.G."/>
            <person name="Nolan M."/>
            <person name="Ohm R.A."/>
            <person name="Patyshakuliyeva A."/>
            <person name="Rokas A."/>
            <person name="Ruiz-Duenas F.J."/>
            <person name="Sabat G."/>
            <person name="Salamov A."/>
            <person name="Samejima M."/>
            <person name="Schmutz J."/>
            <person name="Slot J.C."/>
            <person name="St John F."/>
            <person name="Stenlid J."/>
            <person name="Sun H."/>
            <person name="Sun S."/>
            <person name="Syed K."/>
            <person name="Tsang A."/>
            <person name="Wiebenga A."/>
            <person name="Young D."/>
            <person name="Pisabarro A."/>
            <person name="Eastwood D.C."/>
            <person name="Martin F."/>
            <person name="Cullen D."/>
            <person name="Grigoriev I.V."/>
            <person name="Hibbett D.S."/>
        </authorList>
    </citation>
    <scope>NUCLEOTIDE SEQUENCE [LARGE SCALE GENOMIC DNA]</scope>
    <source>
        <strain evidence="7 8">MD-104</strain>
    </source>
</reference>
<evidence type="ECO:0000256" key="4">
    <source>
        <dbReference type="ARBA" id="ARBA00023274"/>
    </source>
</evidence>
<dbReference type="GO" id="GO:0005739">
    <property type="term" value="C:mitochondrion"/>
    <property type="evidence" value="ECO:0007669"/>
    <property type="project" value="UniProtKB-SubCell"/>
</dbReference>
<name>A0A2H3IT55_WOLCO</name>
<dbReference type="STRING" id="742152.A0A2H3IT55"/>
<evidence type="ECO:0000256" key="1">
    <source>
        <dbReference type="ARBA" id="ARBA00004173"/>
    </source>
</evidence>
<evidence type="ECO:0000256" key="3">
    <source>
        <dbReference type="ARBA" id="ARBA00023128"/>
    </source>
</evidence>
<evidence type="ECO:0000256" key="5">
    <source>
        <dbReference type="SAM" id="MobiDB-lite"/>
    </source>
</evidence>
<keyword evidence="2" id="KW-0689">Ribosomal protein</keyword>
<evidence type="ECO:0000313" key="8">
    <source>
        <dbReference type="Proteomes" id="UP000218811"/>
    </source>
</evidence>
<dbReference type="GO" id="GO:0005840">
    <property type="term" value="C:ribosome"/>
    <property type="evidence" value="ECO:0007669"/>
    <property type="project" value="UniProtKB-KW"/>
</dbReference>
<dbReference type="GO" id="GO:0003735">
    <property type="term" value="F:structural constituent of ribosome"/>
    <property type="evidence" value="ECO:0007669"/>
    <property type="project" value="InterPro"/>
</dbReference>
<dbReference type="EMBL" id="KB467831">
    <property type="protein sequence ID" value="PCH33160.1"/>
    <property type="molecule type" value="Genomic_DNA"/>
</dbReference>
<dbReference type="SUPFAM" id="SSF52833">
    <property type="entry name" value="Thioredoxin-like"/>
    <property type="match status" value="1"/>
</dbReference>
<dbReference type="InterPro" id="IPR036249">
    <property type="entry name" value="Thioredoxin-like_sf"/>
</dbReference>
<dbReference type="OMA" id="YAFRNDH"/>
<dbReference type="InterPro" id="IPR007741">
    <property type="entry name" value="Ribosomal_mL43/mS25/NADH_DH"/>
</dbReference>
<keyword evidence="3" id="KW-0496">Mitochondrion</keyword>
<dbReference type="GO" id="GO:1990904">
    <property type="term" value="C:ribonucleoprotein complex"/>
    <property type="evidence" value="ECO:0007669"/>
    <property type="project" value="UniProtKB-KW"/>
</dbReference>
<evidence type="ECO:0000256" key="2">
    <source>
        <dbReference type="ARBA" id="ARBA00022980"/>
    </source>
</evidence>
<dbReference type="PANTHER" id="PTHR13274">
    <property type="entry name" value="MITOCHONDRIAL RIBOSOMAL PROTEIN S25"/>
    <property type="match status" value="1"/>
</dbReference>